<dbReference type="Proteomes" id="UP000226712">
    <property type="component" value="Unassembled WGS sequence"/>
</dbReference>
<evidence type="ECO:0000313" key="1">
    <source>
        <dbReference type="EMBL" id="MAG18226.1"/>
    </source>
</evidence>
<organism evidence="1 2">
    <name type="scientific">Candidatus Iainarchaeum sp</name>
    <dbReference type="NCBI Taxonomy" id="3101447"/>
    <lineage>
        <taxon>Archaea</taxon>
        <taxon>Candidatus Iainarchaeota</taxon>
        <taxon>Candidatus Iainarchaeia</taxon>
        <taxon>Candidatus Iainarchaeales</taxon>
        <taxon>Candidatus Iainarchaeaceae</taxon>
        <taxon>Candidatus Iainarchaeum</taxon>
    </lineage>
</organism>
<gene>
    <name evidence="1" type="ORF">CL944_01995</name>
</gene>
<dbReference type="Pfam" id="PF10049">
    <property type="entry name" value="DUF2283"/>
    <property type="match status" value="1"/>
</dbReference>
<dbReference type="InterPro" id="IPR019270">
    <property type="entry name" value="DUF2283"/>
</dbReference>
<dbReference type="AlphaFoldDB" id="A0A2D6LPV4"/>
<dbReference type="PANTHER" id="PTHR37029:SF1">
    <property type="entry name" value="SSR1768 PROTEIN"/>
    <property type="match status" value="1"/>
</dbReference>
<comment type="caution">
    <text evidence="1">The sequence shown here is derived from an EMBL/GenBank/DDBJ whole genome shotgun (WGS) entry which is preliminary data.</text>
</comment>
<sequence length="67" mass="7663">MKYKYDKETDILVIELSMDKPDFAEQKDNIITHYDKNNKPVEIEILGASKATKEMLKAIDTQTTVSA</sequence>
<evidence type="ECO:0000313" key="2">
    <source>
        <dbReference type="Proteomes" id="UP000226712"/>
    </source>
</evidence>
<proteinExistence type="predicted"/>
<evidence type="ECO:0008006" key="3">
    <source>
        <dbReference type="Google" id="ProtNLM"/>
    </source>
</evidence>
<accession>A0A2D6LPV4</accession>
<reference evidence="2" key="1">
    <citation type="submission" date="2017-09" db="EMBL/GenBank/DDBJ databases">
        <title>The Reconstruction of 2,631 Draft Metagenome-Assembled Genomes from the Global Oceans.</title>
        <authorList>
            <person name="Tully B.J."/>
            <person name="Graham E.D."/>
            <person name="Heidelberg J.F."/>
        </authorList>
    </citation>
    <scope>NUCLEOTIDE SEQUENCE [LARGE SCALE GENOMIC DNA]</scope>
</reference>
<dbReference type="PANTHER" id="PTHR37029">
    <property type="entry name" value="SSR1768 PROTEIN"/>
    <property type="match status" value="1"/>
</dbReference>
<name>A0A2D6LPV4_9ARCH</name>
<protein>
    <recommendedName>
        <fullName evidence="3">DUF2283 domain-containing protein</fullName>
    </recommendedName>
</protein>
<dbReference type="EMBL" id="NZBD01000013">
    <property type="protein sequence ID" value="MAG18226.1"/>
    <property type="molecule type" value="Genomic_DNA"/>
</dbReference>